<gene>
    <name evidence="2" type="ORF">LMG29542_02312</name>
</gene>
<keyword evidence="3" id="KW-1185">Reference proteome</keyword>
<reference evidence="2 3" key="1">
    <citation type="submission" date="2020-04" db="EMBL/GenBank/DDBJ databases">
        <authorList>
            <person name="De Canck E."/>
        </authorList>
    </citation>
    <scope>NUCLEOTIDE SEQUENCE [LARGE SCALE GENOMIC DNA]</scope>
    <source>
        <strain evidence="2 3">LMG 29542</strain>
    </source>
</reference>
<proteinExistence type="predicted"/>
<name>A0A6J5DLH6_9BURK</name>
<evidence type="ECO:0000313" key="3">
    <source>
        <dbReference type="Proteomes" id="UP000494363"/>
    </source>
</evidence>
<keyword evidence="1" id="KW-0472">Membrane</keyword>
<evidence type="ECO:0000313" key="2">
    <source>
        <dbReference type="EMBL" id="CAB3754314.1"/>
    </source>
</evidence>
<feature type="transmembrane region" description="Helical" evidence="1">
    <location>
        <begin position="52"/>
        <end position="81"/>
    </location>
</feature>
<feature type="transmembrane region" description="Helical" evidence="1">
    <location>
        <begin position="123"/>
        <end position="146"/>
    </location>
</feature>
<protein>
    <submittedName>
        <fullName evidence="2">Uncharacterized protein</fullName>
    </submittedName>
</protein>
<keyword evidence="1" id="KW-1133">Transmembrane helix</keyword>
<dbReference type="EMBL" id="CADIKH010000009">
    <property type="protein sequence ID" value="CAB3754314.1"/>
    <property type="molecule type" value="Genomic_DNA"/>
</dbReference>
<evidence type="ECO:0000256" key="1">
    <source>
        <dbReference type="SAM" id="Phobius"/>
    </source>
</evidence>
<organism evidence="2 3">
    <name type="scientific">Paraburkholderia humisilvae</name>
    <dbReference type="NCBI Taxonomy" id="627669"/>
    <lineage>
        <taxon>Bacteria</taxon>
        <taxon>Pseudomonadati</taxon>
        <taxon>Pseudomonadota</taxon>
        <taxon>Betaproteobacteria</taxon>
        <taxon>Burkholderiales</taxon>
        <taxon>Burkholderiaceae</taxon>
        <taxon>Paraburkholderia</taxon>
    </lineage>
</organism>
<keyword evidence="1" id="KW-0812">Transmembrane</keyword>
<accession>A0A6J5DLH6</accession>
<sequence>MRTVRRRGACETAPNTGLTGDDMGFLVVCGTLIVTALLRASRGIQPIGNTAVAVLVAMCLLSTVQGFEVIGFVLLSTALLFDYLMTLVARKWDYEKTGTPFRACREVASGMCYLLLMMPMGAALMFGSVSVSMMGIAAAVVLGCFVDRYRKLWRLPPRP</sequence>
<dbReference type="Proteomes" id="UP000494363">
    <property type="component" value="Unassembled WGS sequence"/>
</dbReference>
<dbReference type="AlphaFoldDB" id="A0A6J5DLH6"/>